<evidence type="ECO:0000313" key="1">
    <source>
        <dbReference type="EMBL" id="NEV66809.1"/>
    </source>
</evidence>
<reference evidence="1" key="3">
    <citation type="submission" date="2020-02" db="EMBL/GenBank/DDBJ databases">
        <authorList>
            <person name="Sarangi A.N."/>
            <person name="Ghosh S."/>
            <person name="Mukherjee M."/>
            <person name="Tripathy S."/>
        </authorList>
    </citation>
    <scope>NUCLEOTIDE SEQUENCE</scope>
    <source>
        <strain evidence="1">BDU141951</strain>
    </source>
</reference>
<proteinExistence type="predicted"/>
<name>A0A0C1V4G3_9CYAN</name>
<reference evidence="1" key="2">
    <citation type="journal article" date="2015" name="Genome Announc.">
        <title>Draft Genome Sequence of Filamentous Marine Cyanobacterium Lyngbya confervoides Strain BDU141951.</title>
        <authorList>
            <person name="Chandrababunaidu M.M."/>
            <person name="Sen D."/>
            <person name="Tripathy S."/>
        </authorList>
    </citation>
    <scope>NUCLEOTIDE SEQUENCE</scope>
    <source>
        <strain evidence="1">BDU141951</strain>
    </source>
</reference>
<organism evidence="1">
    <name type="scientific">Lyngbya confervoides BDU141951</name>
    <dbReference type="NCBI Taxonomy" id="1574623"/>
    <lineage>
        <taxon>Bacteria</taxon>
        <taxon>Bacillati</taxon>
        <taxon>Cyanobacteriota</taxon>
        <taxon>Cyanophyceae</taxon>
        <taxon>Oscillatoriophycideae</taxon>
        <taxon>Oscillatoriales</taxon>
        <taxon>Microcoleaceae</taxon>
        <taxon>Lyngbya</taxon>
    </lineage>
</organism>
<protein>
    <submittedName>
        <fullName evidence="1">Uncharacterized protein</fullName>
    </submittedName>
</protein>
<dbReference type="AlphaFoldDB" id="A0A0C1V4G3"/>
<gene>
    <name evidence="1" type="ORF">QQ91_006735</name>
</gene>
<reference evidence="1" key="1">
    <citation type="submission" date="2014-11" db="EMBL/GenBank/DDBJ databases">
        <authorList>
            <person name="Malar M.C."/>
            <person name="Sen D."/>
            <person name="Tripathy S."/>
        </authorList>
    </citation>
    <scope>NUCLEOTIDE SEQUENCE</scope>
    <source>
        <strain evidence="1">BDU141951</strain>
    </source>
</reference>
<sequence length="111" mass="12721">MAYPFVCPAFQLNVFKYYDGREIREALLYQNLIMSLARTFPSRDRDKAYQVACALGRDYQTLIAAAGSSYQLWVDIRCRNYAQIETEAMSTSAMALPEFSVREERAVRDAA</sequence>
<accession>A0A0C1V4G3</accession>
<dbReference type="EMBL" id="JTHE02000003">
    <property type="protein sequence ID" value="NEV66809.1"/>
    <property type="molecule type" value="Genomic_DNA"/>
</dbReference>
<comment type="caution">
    <text evidence="1">The sequence shown here is derived from an EMBL/GenBank/DDBJ whole genome shotgun (WGS) entry which is preliminary data.</text>
</comment>